<sequence>MTMVSRKDFDYSSIKVQDIMTRALITVNPSTTALQVAKMMEQGGIGAVIVKDGENLVGIVTDRDYATKVVANNLPFDTTVEKIMSSPLITINQGEPISAAAETMANKKIRKLAVSDNGNITGIITSTDLVNQLAK</sequence>
<dbReference type="InterPro" id="IPR000644">
    <property type="entry name" value="CBS_dom"/>
</dbReference>
<reference evidence="4 5" key="1">
    <citation type="submission" date="2014-06" db="EMBL/GenBank/DDBJ databases">
        <authorList>
            <person name="Ngugi D.K."/>
            <person name="Blom J."/>
            <person name="Alam I."/>
            <person name="Rashid M."/>
            <person name="Ba Alawi W."/>
            <person name="Zhang G."/>
            <person name="Hikmawan T."/>
            <person name="Guan Y."/>
            <person name="Antunes A."/>
            <person name="Siam R."/>
            <person name="ElDorry H."/>
            <person name="Bajic V."/>
            <person name="Stingl U."/>
        </authorList>
    </citation>
    <scope>NUCLEOTIDE SEQUENCE [LARGE SCALE GENOMIC DNA]</scope>
    <source>
        <strain evidence="4">SCGC AAA799-N04</strain>
    </source>
</reference>
<organism evidence="4 5">
    <name type="scientific">Marine Group I thaumarchaeote SCGC AAA799-N04</name>
    <dbReference type="NCBI Taxonomy" id="1502293"/>
    <lineage>
        <taxon>Archaea</taxon>
        <taxon>Nitrososphaerota</taxon>
        <taxon>Marine Group I</taxon>
    </lineage>
</organism>
<proteinExistence type="predicted"/>
<feature type="domain" description="CBS" evidence="3">
    <location>
        <begin position="84"/>
        <end position="135"/>
    </location>
</feature>
<name>A0A081RKP4_9ARCH</name>
<dbReference type="AlphaFoldDB" id="A0A081RKP4"/>
<evidence type="ECO:0000313" key="4">
    <source>
        <dbReference type="EMBL" id="KEQ55767.1"/>
    </source>
</evidence>
<dbReference type="EC" id="1.1.1.42" evidence="4"/>
<dbReference type="PANTHER" id="PTHR43080">
    <property type="entry name" value="CBS DOMAIN-CONTAINING PROTEIN CBSX3, MITOCHONDRIAL"/>
    <property type="match status" value="1"/>
</dbReference>
<dbReference type="InterPro" id="IPR051257">
    <property type="entry name" value="Diverse_CBS-Domain"/>
</dbReference>
<dbReference type="PATRIC" id="fig|1502293.3.peg.1688"/>
<keyword evidence="4" id="KW-0560">Oxidoreductase</keyword>
<dbReference type="PANTHER" id="PTHR43080:SF2">
    <property type="entry name" value="CBS DOMAIN-CONTAINING PROTEIN"/>
    <property type="match status" value="1"/>
</dbReference>
<evidence type="ECO:0000313" key="5">
    <source>
        <dbReference type="Proteomes" id="UP000028059"/>
    </source>
</evidence>
<keyword evidence="5" id="KW-1185">Reference proteome</keyword>
<dbReference type="EMBL" id="JOKN01000075">
    <property type="protein sequence ID" value="KEQ55767.1"/>
    <property type="molecule type" value="Genomic_DNA"/>
</dbReference>
<dbReference type="SMART" id="SM00116">
    <property type="entry name" value="CBS"/>
    <property type="match status" value="2"/>
</dbReference>
<dbReference type="GO" id="GO:0004450">
    <property type="term" value="F:isocitrate dehydrogenase (NADP+) activity"/>
    <property type="evidence" value="ECO:0007669"/>
    <property type="project" value="UniProtKB-EC"/>
</dbReference>
<dbReference type="Pfam" id="PF00571">
    <property type="entry name" value="CBS"/>
    <property type="match status" value="2"/>
</dbReference>
<evidence type="ECO:0000256" key="1">
    <source>
        <dbReference type="ARBA" id="ARBA00023122"/>
    </source>
</evidence>
<gene>
    <name evidence="4" type="ORF">AAA799N04_01845</name>
</gene>
<accession>A0A081RKP4</accession>
<dbReference type="Proteomes" id="UP000028059">
    <property type="component" value="Unassembled WGS sequence"/>
</dbReference>
<protein>
    <submittedName>
        <fullName evidence="4">Isocitrate dehydrogenase protein</fullName>
        <ecNumber evidence="4">1.1.1.42</ecNumber>
    </submittedName>
</protein>
<feature type="domain" description="CBS" evidence="3">
    <location>
        <begin position="20"/>
        <end position="76"/>
    </location>
</feature>
<dbReference type="InterPro" id="IPR046342">
    <property type="entry name" value="CBS_dom_sf"/>
</dbReference>
<keyword evidence="1 2" id="KW-0129">CBS domain</keyword>
<comment type="caution">
    <text evidence="4">The sequence shown here is derived from an EMBL/GenBank/DDBJ whole genome shotgun (WGS) entry which is preliminary data.</text>
</comment>
<evidence type="ECO:0000256" key="2">
    <source>
        <dbReference type="PROSITE-ProRule" id="PRU00703"/>
    </source>
</evidence>
<dbReference type="Gene3D" id="3.10.580.10">
    <property type="entry name" value="CBS-domain"/>
    <property type="match status" value="1"/>
</dbReference>
<dbReference type="PROSITE" id="PS51371">
    <property type="entry name" value="CBS"/>
    <property type="match status" value="2"/>
</dbReference>
<evidence type="ECO:0000259" key="3">
    <source>
        <dbReference type="PROSITE" id="PS51371"/>
    </source>
</evidence>
<dbReference type="SUPFAM" id="SSF54631">
    <property type="entry name" value="CBS-domain pair"/>
    <property type="match status" value="1"/>
</dbReference>